<name>A0A5B8HBT6_PENJP</name>
<dbReference type="GO" id="GO:0005576">
    <property type="term" value="C:extracellular region"/>
    <property type="evidence" value="ECO:0007669"/>
    <property type="project" value="UniProtKB-SubCell"/>
</dbReference>
<dbReference type="FunFam" id="2.60.40.770:FF:000001">
    <property type="entry name" value="NPC intracellular cholesterol transporter 2"/>
    <property type="match status" value="1"/>
</dbReference>
<dbReference type="Gene3D" id="2.60.40.770">
    <property type="match status" value="1"/>
</dbReference>
<dbReference type="SUPFAM" id="SSF81296">
    <property type="entry name" value="E set domains"/>
    <property type="match status" value="1"/>
</dbReference>
<dbReference type="InterPro" id="IPR039670">
    <property type="entry name" value="NPC2-like"/>
</dbReference>
<dbReference type="InterPro" id="IPR014756">
    <property type="entry name" value="Ig_E-set"/>
</dbReference>
<dbReference type="SMART" id="SM00737">
    <property type="entry name" value="ML"/>
    <property type="match status" value="1"/>
</dbReference>
<dbReference type="EMBL" id="MK993579">
    <property type="protein sequence ID" value="QDX01884.1"/>
    <property type="molecule type" value="mRNA"/>
</dbReference>
<evidence type="ECO:0000256" key="2">
    <source>
        <dbReference type="ARBA" id="ARBA00006370"/>
    </source>
</evidence>
<feature type="chain" id="PRO_5022854228" evidence="4">
    <location>
        <begin position="18"/>
        <end position="143"/>
    </location>
</feature>
<evidence type="ECO:0000256" key="4">
    <source>
        <dbReference type="SAM" id="SignalP"/>
    </source>
</evidence>
<dbReference type="AlphaFoldDB" id="A0A5B8HBT6"/>
<comment type="similarity">
    <text evidence="2">Belongs to the NPC2 family.</text>
</comment>
<proteinExistence type="evidence at transcript level"/>
<keyword evidence="4" id="KW-0732">Signal</keyword>
<dbReference type="InterPro" id="IPR003172">
    <property type="entry name" value="ML_dom"/>
</dbReference>
<dbReference type="KEGG" id="pja:122260338"/>
<dbReference type="PANTHER" id="PTHR11306:SF68">
    <property type="entry name" value="NPC INTRACELLULAR CHOLESTEROL TRANSPORTER 2"/>
    <property type="match status" value="1"/>
</dbReference>
<sequence>MMHQAILLSVLLGLTSATFVQDCGSAGTIVSAEIEDCELPPCVITRPNNKDVNITFTPGNEVTDLKTKIDAFIGGVHFPWPGPGGCELIVEGSCPLQVGEQYKYHAAMPVLAEYPSLSAVVTWKLVDQDDRDQVCIAFPIDIV</sequence>
<protein>
    <submittedName>
        <fullName evidence="6">ML protein</fullName>
    </submittedName>
</protein>
<feature type="signal peptide" evidence="4">
    <location>
        <begin position="1"/>
        <end position="17"/>
    </location>
</feature>
<dbReference type="GeneID" id="122260338"/>
<reference evidence="6" key="1">
    <citation type="journal article" date="2019" name="J. Immunol.">
        <title>MD-2 Homologue Recognizes the White Spot Syndrome Virus Lipid Component and Induces Antiviral Molecule Expression in Shrimp.</title>
        <authorList>
            <person name="Gao J."/>
            <person name="Wang J.X."/>
            <person name="Wang X.W."/>
        </authorList>
    </citation>
    <scope>NUCLEOTIDE SEQUENCE</scope>
    <source>
        <strain evidence="6">MjML3</strain>
    </source>
</reference>
<comment type="subcellular location">
    <subcellularLocation>
        <location evidence="1">Secreted</location>
    </subcellularLocation>
</comment>
<dbReference type="Pfam" id="PF02221">
    <property type="entry name" value="E1_DerP2_DerF2"/>
    <property type="match status" value="1"/>
</dbReference>
<feature type="domain" description="MD-2-related lipid-recognition" evidence="5">
    <location>
        <begin position="20"/>
        <end position="140"/>
    </location>
</feature>
<dbReference type="GO" id="GO:0015918">
    <property type="term" value="P:sterol transport"/>
    <property type="evidence" value="ECO:0007669"/>
    <property type="project" value="InterPro"/>
</dbReference>
<keyword evidence="3" id="KW-0964">Secreted</keyword>
<organism evidence="6">
    <name type="scientific">Penaeus japonicus</name>
    <name type="common">Kuruma prawn</name>
    <name type="synonym">Marsupenaeus japonicus</name>
    <dbReference type="NCBI Taxonomy" id="27405"/>
    <lineage>
        <taxon>Eukaryota</taxon>
        <taxon>Metazoa</taxon>
        <taxon>Ecdysozoa</taxon>
        <taxon>Arthropoda</taxon>
        <taxon>Crustacea</taxon>
        <taxon>Multicrustacea</taxon>
        <taxon>Malacostraca</taxon>
        <taxon>Eumalacostraca</taxon>
        <taxon>Eucarida</taxon>
        <taxon>Decapoda</taxon>
        <taxon>Dendrobranchiata</taxon>
        <taxon>Penaeoidea</taxon>
        <taxon>Penaeidae</taxon>
        <taxon>Penaeus</taxon>
    </lineage>
</organism>
<evidence type="ECO:0000313" key="6">
    <source>
        <dbReference type="EMBL" id="QDX01884.1"/>
    </source>
</evidence>
<evidence type="ECO:0000259" key="5">
    <source>
        <dbReference type="SMART" id="SM00737"/>
    </source>
</evidence>
<evidence type="ECO:0000256" key="1">
    <source>
        <dbReference type="ARBA" id="ARBA00004613"/>
    </source>
</evidence>
<dbReference type="PANTHER" id="PTHR11306">
    <property type="entry name" value="NIEMANN PICK TYPE C2 PROTEIN NPC2-RELATED"/>
    <property type="match status" value="1"/>
</dbReference>
<evidence type="ECO:0000256" key="3">
    <source>
        <dbReference type="ARBA" id="ARBA00022525"/>
    </source>
</evidence>
<dbReference type="OrthoDB" id="4937502at2759"/>
<dbReference type="GO" id="GO:0032934">
    <property type="term" value="F:sterol binding"/>
    <property type="evidence" value="ECO:0007669"/>
    <property type="project" value="InterPro"/>
</dbReference>
<dbReference type="RefSeq" id="XP_042883501.1">
    <property type="nucleotide sequence ID" value="XM_043027567.1"/>
</dbReference>
<accession>A0A5B8HBT6</accession>